<protein>
    <submittedName>
        <fullName evidence="2">Uncharacterized protein</fullName>
    </submittedName>
</protein>
<keyword evidence="3" id="KW-1185">Reference proteome</keyword>
<dbReference type="GeneID" id="54407457"/>
<accession>A0A6A5ZW05</accession>
<dbReference type="AlphaFoldDB" id="A0A6A5ZW05"/>
<dbReference type="Proteomes" id="UP000799771">
    <property type="component" value="Unassembled WGS sequence"/>
</dbReference>
<keyword evidence="1" id="KW-0812">Transmembrane</keyword>
<reference evidence="2" key="1">
    <citation type="journal article" date="2020" name="Stud. Mycol.">
        <title>101 Dothideomycetes genomes: a test case for predicting lifestyles and emergence of pathogens.</title>
        <authorList>
            <person name="Haridas S."/>
            <person name="Albert R."/>
            <person name="Binder M."/>
            <person name="Bloem J."/>
            <person name="Labutti K."/>
            <person name="Salamov A."/>
            <person name="Andreopoulos B."/>
            <person name="Baker S."/>
            <person name="Barry K."/>
            <person name="Bills G."/>
            <person name="Bluhm B."/>
            <person name="Cannon C."/>
            <person name="Castanera R."/>
            <person name="Culley D."/>
            <person name="Daum C."/>
            <person name="Ezra D."/>
            <person name="Gonzalez J."/>
            <person name="Henrissat B."/>
            <person name="Kuo A."/>
            <person name="Liang C."/>
            <person name="Lipzen A."/>
            <person name="Lutzoni F."/>
            <person name="Magnuson J."/>
            <person name="Mondo S."/>
            <person name="Nolan M."/>
            <person name="Ohm R."/>
            <person name="Pangilinan J."/>
            <person name="Park H.-J."/>
            <person name="Ramirez L."/>
            <person name="Alfaro M."/>
            <person name="Sun H."/>
            <person name="Tritt A."/>
            <person name="Yoshinaga Y."/>
            <person name="Zwiers L.-H."/>
            <person name="Turgeon B."/>
            <person name="Goodwin S."/>
            <person name="Spatafora J."/>
            <person name="Crous P."/>
            <person name="Grigoriev I."/>
        </authorList>
    </citation>
    <scope>NUCLEOTIDE SEQUENCE</scope>
    <source>
        <strain evidence="2">CBS 119687</strain>
    </source>
</reference>
<keyword evidence="1" id="KW-1133">Transmembrane helix</keyword>
<proteinExistence type="predicted"/>
<organism evidence="2 3">
    <name type="scientific">Dothidotthia symphoricarpi CBS 119687</name>
    <dbReference type="NCBI Taxonomy" id="1392245"/>
    <lineage>
        <taxon>Eukaryota</taxon>
        <taxon>Fungi</taxon>
        <taxon>Dikarya</taxon>
        <taxon>Ascomycota</taxon>
        <taxon>Pezizomycotina</taxon>
        <taxon>Dothideomycetes</taxon>
        <taxon>Pleosporomycetidae</taxon>
        <taxon>Pleosporales</taxon>
        <taxon>Dothidotthiaceae</taxon>
        <taxon>Dothidotthia</taxon>
    </lineage>
</organism>
<keyword evidence="1" id="KW-0472">Membrane</keyword>
<gene>
    <name evidence="2" type="ORF">P153DRAFT_361834</name>
</gene>
<sequence>MACLTVEGHEAFATLVMLICMAVFPMLLNLRPSMCFTKRVAYTGFTTELRSRPRQLDTTVNAHPPAAFIPSSTLRQPLSVHYQHHTRLHGVYGKFVVQLPPRQLRVVATCSVTTTNTCVDHKVVKKASIHAADNKALDGPAETQMKALMSKRVGYGGWCSEVFTGRLGQVLHHRSIVEIYQYEVSFGTPELLALLSSRILYVGQYSDVPQSPLD</sequence>
<dbReference type="RefSeq" id="XP_033518103.1">
    <property type="nucleotide sequence ID" value="XM_033667025.1"/>
</dbReference>
<evidence type="ECO:0000313" key="3">
    <source>
        <dbReference type="Proteomes" id="UP000799771"/>
    </source>
</evidence>
<dbReference type="EMBL" id="ML977523">
    <property type="protein sequence ID" value="KAF2123709.1"/>
    <property type="molecule type" value="Genomic_DNA"/>
</dbReference>
<feature type="transmembrane region" description="Helical" evidence="1">
    <location>
        <begin position="12"/>
        <end position="30"/>
    </location>
</feature>
<evidence type="ECO:0000313" key="2">
    <source>
        <dbReference type="EMBL" id="KAF2123709.1"/>
    </source>
</evidence>
<name>A0A6A5ZW05_9PLEO</name>
<evidence type="ECO:0000256" key="1">
    <source>
        <dbReference type="SAM" id="Phobius"/>
    </source>
</evidence>